<sequence length="336" mass="37920">MRRTEVHINHHPMVIVQTAPNHRTGAKCRLWSCGDTIKPYSYHLAIRPGIEDLRHSSDYFHVEYLEKLLDLSSPDILPQLLPEYIANRDYDYLLNGGAKFIVAEWIKRVEKVLEEGQAGEDPALATKESTDSSKSPAHQEETTKTAPRKGLQTTIDEADLKIAGPSPVVAAEKGDLALTSQLHGKKRRHSPSSGGFKRRKIDDALIGDEIRALDQQTQDGERKRPLDPAVLEEIANRCVSTDNEHGSDEEDGEPREIFDYLASTEDTDLGDRHALSSALMHWNFEKVSFKMLQRILDFCAITVFLYRNFKISLRDASRISKGLARKPLRPLDVSRT</sequence>
<proteinExistence type="predicted"/>
<protein>
    <submittedName>
        <fullName evidence="2">Uncharacterized protein</fullName>
    </submittedName>
</protein>
<accession>A0ABR4BI63</accession>
<name>A0ABR4BI63_9LECA</name>
<evidence type="ECO:0000256" key="1">
    <source>
        <dbReference type="SAM" id="MobiDB-lite"/>
    </source>
</evidence>
<keyword evidence="3" id="KW-1185">Reference proteome</keyword>
<organism evidence="2 3">
    <name type="scientific">Lepraria finkii</name>
    <dbReference type="NCBI Taxonomy" id="1340010"/>
    <lineage>
        <taxon>Eukaryota</taxon>
        <taxon>Fungi</taxon>
        <taxon>Dikarya</taxon>
        <taxon>Ascomycota</taxon>
        <taxon>Pezizomycotina</taxon>
        <taxon>Lecanoromycetes</taxon>
        <taxon>OSLEUM clade</taxon>
        <taxon>Lecanoromycetidae</taxon>
        <taxon>Lecanorales</taxon>
        <taxon>Lecanorineae</taxon>
        <taxon>Stereocaulaceae</taxon>
        <taxon>Lepraria</taxon>
    </lineage>
</organism>
<gene>
    <name evidence="2" type="ORF">ABVK25_001901</name>
</gene>
<comment type="caution">
    <text evidence="2">The sequence shown here is derived from an EMBL/GenBank/DDBJ whole genome shotgun (WGS) entry which is preliminary data.</text>
</comment>
<dbReference type="Proteomes" id="UP001590951">
    <property type="component" value="Unassembled WGS sequence"/>
</dbReference>
<feature type="region of interest" description="Disordered" evidence="1">
    <location>
        <begin position="179"/>
        <end position="199"/>
    </location>
</feature>
<evidence type="ECO:0000313" key="3">
    <source>
        <dbReference type="Proteomes" id="UP001590951"/>
    </source>
</evidence>
<dbReference type="EMBL" id="JBHFEH010000004">
    <property type="protein sequence ID" value="KAL2057517.1"/>
    <property type="molecule type" value="Genomic_DNA"/>
</dbReference>
<evidence type="ECO:0000313" key="2">
    <source>
        <dbReference type="EMBL" id="KAL2057517.1"/>
    </source>
</evidence>
<reference evidence="2 3" key="1">
    <citation type="submission" date="2024-09" db="EMBL/GenBank/DDBJ databases">
        <title>Rethinking Asexuality: The Enigmatic Case of Functional Sexual Genes in Lepraria (Stereocaulaceae).</title>
        <authorList>
            <person name="Doellman M."/>
            <person name="Sun Y."/>
            <person name="Barcenas-Pena A."/>
            <person name="Lumbsch H.T."/>
            <person name="Grewe F."/>
        </authorList>
    </citation>
    <scope>NUCLEOTIDE SEQUENCE [LARGE SCALE GENOMIC DNA]</scope>
    <source>
        <strain evidence="2 3">Grewe 0041</strain>
    </source>
</reference>
<feature type="region of interest" description="Disordered" evidence="1">
    <location>
        <begin position="117"/>
        <end position="153"/>
    </location>
</feature>